<dbReference type="SUPFAM" id="SSF53756">
    <property type="entry name" value="UDP-Glycosyltransferase/glycogen phosphorylase"/>
    <property type="match status" value="1"/>
</dbReference>
<dbReference type="GO" id="GO:0016757">
    <property type="term" value="F:glycosyltransferase activity"/>
    <property type="evidence" value="ECO:0007669"/>
    <property type="project" value="InterPro"/>
</dbReference>
<evidence type="ECO:0000313" key="3">
    <source>
        <dbReference type="Proteomes" id="UP000294689"/>
    </source>
</evidence>
<evidence type="ECO:0000313" key="2">
    <source>
        <dbReference type="EMBL" id="TDU34419.1"/>
    </source>
</evidence>
<dbReference type="RefSeq" id="WP_133758753.1">
    <property type="nucleotide sequence ID" value="NZ_SOBW01000009.1"/>
</dbReference>
<dbReference type="EMBL" id="SOBW01000009">
    <property type="protein sequence ID" value="TDU34419.1"/>
    <property type="molecule type" value="Genomic_DNA"/>
</dbReference>
<keyword evidence="3" id="KW-1185">Reference proteome</keyword>
<dbReference type="OrthoDB" id="832722at2"/>
<dbReference type="InterPro" id="IPR050194">
    <property type="entry name" value="Glycosyltransferase_grp1"/>
</dbReference>
<reference evidence="2 3" key="1">
    <citation type="submission" date="2019-03" db="EMBL/GenBank/DDBJ databases">
        <title>Genomic Encyclopedia of Archaeal and Bacterial Type Strains, Phase II (KMG-II): from individual species to whole genera.</title>
        <authorList>
            <person name="Goeker M."/>
        </authorList>
    </citation>
    <scope>NUCLEOTIDE SEQUENCE [LARGE SCALE GENOMIC DNA]</scope>
    <source>
        <strain evidence="2 3">DSM 28135</strain>
    </source>
</reference>
<gene>
    <name evidence="2" type="ORF">BXY82_2740</name>
</gene>
<keyword evidence="2" id="KW-0808">Transferase</keyword>
<dbReference type="PANTHER" id="PTHR45947:SF3">
    <property type="entry name" value="SULFOQUINOVOSYL TRANSFERASE SQD2"/>
    <property type="match status" value="1"/>
</dbReference>
<dbReference type="PANTHER" id="PTHR45947">
    <property type="entry name" value="SULFOQUINOVOSYL TRANSFERASE SQD2"/>
    <property type="match status" value="1"/>
</dbReference>
<protein>
    <submittedName>
        <fullName evidence="2">Colanic acid/amylovoran biosynthesis glycosyltransferase</fullName>
    </submittedName>
</protein>
<name>A0A4R7PKL5_9FLAO</name>
<feature type="domain" description="Glycosyl transferase family 1" evidence="1">
    <location>
        <begin position="220"/>
        <end position="366"/>
    </location>
</feature>
<dbReference type="Proteomes" id="UP000294689">
    <property type="component" value="Unassembled WGS sequence"/>
</dbReference>
<dbReference type="Pfam" id="PF00534">
    <property type="entry name" value="Glycos_transf_1"/>
    <property type="match status" value="1"/>
</dbReference>
<dbReference type="Gene3D" id="3.40.50.2000">
    <property type="entry name" value="Glycogen Phosphorylase B"/>
    <property type="match status" value="2"/>
</dbReference>
<comment type="caution">
    <text evidence="2">The sequence shown here is derived from an EMBL/GenBank/DDBJ whole genome shotgun (WGS) entry which is preliminary data.</text>
</comment>
<dbReference type="AlphaFoldDB" id="A0A4R7PKL5"/>
<dbReference type="InterPro" id="IPR001296">
    <property type="entry name" value="Glyco_trans_1"/>
</dbReference>
<evidence type="ECO:0000259" key="1">
    <source>
        <dbReference type="Pfam" id="PF00534"/>
    </source>
</evidence>
<proteinExistence type="predicted"/>
<dbReference type="CDD" id="cd03801">
    <property type="entry name" value="GT4_PimA-like"/>
    <property type="match status" value="1"/>
</dbReference>
<accession>A0A4R7PKL5</accession>
<organism evidence="2 3">
    <name type="scientific">Gelidibacter sediminis</name>
    <dbReference type="NCBI Taxonomy" id="1608710"/>
    <lineage>
        <taxon>Bacteria</taxon>
        <taxon>Pseudomonadati</taxon>
        <taxon>Bacteroidota</taxon>
        <taxon>Flavobacteriia</taxon>
        <taxon>Flavobacteriales</taxon>
        <taxon>Flavobacteriaceae</taxon>
        <taxon>Gelidibacter</taxon>
    </lineage>
</organism>
<sequence length="398" mass="45838">MKQREKHTQKIGLVMSSVPGYSETFFRNKIQGLQDSGFEVILFVDYLDKKNFNTSYKIIGAKNYGKSRFMNFMNGGLALITSCMLHPRASYKHYQLDKKDGVSFSKRIKNLMLNAFLLRQKLEWLHFGFGMLAKDRENVAEAIGAQMAVSFRGYDLYLSPLKHPDCYDSLFLKKAKYHVLSEEMKQTLMEYSIDAKNIRVITPAIDTDFFQNDHKPQVRKFIEIITVARLHWKKGLEYTLEALALLKESGLSFRYTVIGDGIEKERLMFAAHQLGLSNQVIFKGKLSPNEIKKQLSQSDIYVQYSIQEGFCNAVLEAQAMGLLCIVSNAEGLAENVLDKHTGWVVEKRQPIILAQKIEEVIALSVVEKQSIRERAVDRVRNQFSLTQQQQKFQEFYTH</sequence>